<evidence type="ECO:0000256" key="2">
    <source>
        <dbReference type="ARBA" id="ARBA00023157"/>
    </source>
</evidence>
<keyword evidence="1" id="KW-0732">Signal</keyword>
<dbReference type="InterPro" id="IPR036426">
    <property type="entry name" value="Bulb-type_lectin_dom_sf"/>
</dbReference>
<name>A0A8X8BAN7_BRACI</name>
<dbReference type="AlphaFoldDB" id="A0A8X8BAN7"/>
<dbReference type="OrthoDB" id="1936886at2759"/>
<proteinExistence type="predicted"/>
<gene>
    <name evidence="5" type="ORF">Bca52824_002569</name>
</gene>
<feature type="domain" description="Bulb-type lectin" evidence="4">
    <location>
        <begin position="10"/>
        <end position="69"/>
    </location>
</feature>
<dbReference type="Pfam" id="PF01453">
    <property type="entry name" value="B_lectin"/>
    <property type="match status" value="1"/>
</dbReference>
<accession>A0A8X8BAN7</accession>
<evidence type="ECO:0000259" key="4">
    <source>
        <dbReference type="Pfam" id="PF01453"/>
    </source>
</evidence>
<keyword evidence="2" id="KW-1015">Disulfide bond</keyword>
<keyword evidence="3" id="KW-0325">Glycoprotein</keyword>
<evidence type="ECO:0000256" key="3">
    <source>
        <dbReference type="ARBA" id="ARBA00023180"/>
    </source>
</evidence>
<comment type="caution">
    <text evidence="5">The sequence shown here is derived from an EMBL/GenBank/DDBJ whole genome shotgun (WGS) entry which is preliminary data.</text>
</comment>
<sequence>MNLTRRCVKSLVVAEFFVYGNFVMRYSNNNDPGGYLWQSFDFPADTLLPQMKLGFNLKTGSQRFLRSWRSPEDPASGEYTYKLETRRLPEFFLRSKEFLAYRTGPWNGIRFSGRTGDATIVG</sequence>
<dbReference type="PANTHER" id="PTHR32444:SF89">
    <property type="entry name" value="S GLYCOPROTEIN"/>
    <property type="match status" value="1"/>
</dbReference>
<dbReference type="PANTHER" id="PTHR32444">
    <property type="entry name" value="BULB-TYPE LECTIN DOMAIN-CONTAINING PROTEIN"/>
    <property type="match status" value="1"/>
</dbReference>
<keyword evidence="6" id="KW-1185">Reference proteome</keyword>
<protein>
    <recommendedName>
        <fullName evidence="4">Bulb-type lectin domain-containing protein</fullName>
    </recommendedName>
</protein>
<evidence type="ECO:0000256" key="1">
    <source>
        <dbReference type="ARBA" id="ARBA00022729"/>
    </source>
</evidence>
<dbReference type="Proteomes" id="UP000886595">
    <property type="component" value="Unassembled WGS sequence"/>
</dbReference>
<reference evidence="5 6" key="1">
    <citation type="submission" date="2020-02" db="EMBL/GenBank/DDBJ databases">
        <authorList>
            <person name="Ma Q."/>
            <person name="Huang Y."/>
            <person name="Song X."/>
            <person name="Pei D."/>
        </authorList>
    </citation>
    <scope>NUCLEOTIDE SEQUENCE [LARGE SCALE GENOMIC DNA]</scope>
    <source>
        <strain evidence="5">Sxm20200214</strain>
        <tissue evidence="5">Leaf</tissue>
    </source>
</reference>
<organism evidence="5 6">
    <name type="scientific">Brassica carinata</name>
    <name type="common">Ethiopian mustard</name>
    <name type="synonym">Abyssinian cabbage</name>
    <dbReference type="NCBI Taxonomy" id="52824"/>
    <lineage>
        <taxon>Eukaryota</taxon>
        <taxon>Viridiplantae</taxon>
        <taxon>Streptophyta</taxon>
        <taxon>Embryophyta</taxon>
        <taxon>Tracheophyta</taxon>
        <taxon>Spermatophyta</taxon>
        <taxon>Magnoliopsida</taxon>
        <taxon>eudicotyledons</taxon>
        <taxon>Gunneridae</taxon>
        <taxon>Pentapetalae</taxon>
        <taxon>rosids</taxon>
        <taxon>malvids</taxon>
        <taxon>Brassicales</taxon>
        <taxon>Brassicaceae</taxon>
        <taxon>Brassiceae</taxon>
        <taxon>Brassica</taxon>
    </lineage>
</organism>
<dbReference type="SUPFAM" id="SSF51110">
    <property type="entry name" value="alpha-D-mannose-specific plant lectins"/>
    <property type="match status" value="1"/>
</dbReference>
<evidence type="ECO:0000313" key="6">
    <source>
        <dbReference type="Proteomes" id="UP000886595"/>
    </source>
</evidence>
<dbReference type="EMBL" id="JAAMPC010000001">
    <property type="protein sequence ID" value="KAG2331389.1"/>
    <property type="molecule type" value="Genomic_DNA"/>
</dbReference>
<evidence type="ECO:0000313" key="5">
    <source>
        <dbReference type="EMBL" id="KAG2331389.1"/>
    </source>
</evidence>
<dbReference type="InterPro" id="IPR001480">
    <property type="entry name" value="Bulb-type_lectin_dom"/>
</dbReference>